<keyword evidence="4" id="KW-0812">Transmembrane</keyword>
<evidence type="ECO:0000313" key="6">
    <source>
        <dbReference type="Proteomes" id="UP000467840"/>
    </source>
</evidence>
<evidence type="ECO:0000256" key="2">
    <source>
        <dbReference type="ARBA" id="ARBA00022737"/>
    </source>
</evidence>
<dbReference type="InterPro" id="IPR044716">
    <property type="entry name" value="LEUNIG-like"/>
</dbReference>
<accession>A0A6A6LS66</accession>
<dbReference type="CDD" id="cd00200">
    <property type="entry name" value="WD40"/>
    <property type="match status" value="1"/>
</dbReference>
<proteinExistence type="predicted"/>
<dbReference type="PANTHER" id="PTHR44376">
    <property type="entry name" value="TRANSCRIPTIONAL REGULATOR OF FILAMENTOUS GROWTH FLO8"/>
    <property type="match status" value="1"/>
</dbReference>
<name>A0A6A6LS66_HEVBR</name>
<dbReference type="PRINTS" id="PR00320">
    <property type="entry name" value="GPROTEINBRPT"/>
</dbReference>
<gene>
    <name evidence="5" type="ORF">GH714_016594</name>
</gene>
<keyword evidence="1 3" id="KW-0853">WD repeat</keyword>
<dbReference type="InterPro" id="IPR020472">
    <property type="entry name" value="WD40_PAC1"/>
</dbReference>
<dbReference type="Gene3D" id="2.130.10.10">
    <property type="entry name" value="YVTN repeat-like/Quinoprotein amine dehydrogenase"/>
    <property type="match status" value="2"/>
</dbReference>
<feature type="repeat" description="WD" evidence="3">
    <location>
        <begin position="470"/>
        <end position="511"/>
    </location>
</feature>
<keyword evidence="6" id="KW-1185">Reference proteome</keyword>
<dbReference type="SMART" id="SM00320">
    <property type="entry name" value="WD40"/>
    <property type="match status" value="6"/>
</dbReference>
<dbReference type="SUPFAM" id="SSF50978">
    <property type="entry name" value="WD40 repeat-like"/>
    <property type="match status" value="1"/>
</dbReference>
<evidence type="ECO:0000256" key="4">
    <source>
        <dbReference type="SAM" id="Phobius"/>
    </source>
</evidence>
<dbReference type="EMBL" id="JAAGAX010000009">
    <property type="protein sequence ID" value="KAF2303315.1"/>
    <property type="molecule type" value="Genomic_DNA"/>
</dbReference>
<dbReference type="InterPro" id="IPR019775">
    <property type="entry name" value="WD40_repeat_CS"/>
</dbReference>
<keyword evidence="4" id="KW-1133">Transmembrane helix</keyword>
<dbReference type="PROSITE" id="PS50294">
    <property type="entry name" value="WD_REPEATS_REGION"/>
    <property type="match status" value="3"/>
</dbReference>
<dbReference type="PROSITE" id="PS50896">
    <property type="entry name" value="LISH"/>
    <property type="match status" value="1"/>
</dbReference>
<evidence type="ECO:0008006" key="7">
    <source>
        <dbReference type="Google" id="ProtNLM"/>
    </source>
</evidence>
<keyword evidence="4" id="KW-0472">Membrane</keyword>
<feature type="repeat" description="WD" evidence="3">
    <location>
        <begin position="675"/>
        <end position="707"/>
    </location>
</feature>
<dbReference type="Pfam" id="PF00400">
    <property type="entry name" value="WD40"/>
    <property type="match status" value="5"/>
</dbReference>
<evidence type="ECO:0000256" key="3">
    <source>
        <dbReference type="PROSITE-ProRule" id="PRU00221"/>
    </source>
</evidence>
<dbReference type="GO" id="GO:0003714">
    <property type="term" value="F:transcription corepressor activity"/>
    <property type="evidence" value="ECO:0007669"/>
    <property type="project" value="InterPro"/>
</dbReference>
<feature type="transmembrane region" description="Helical" evidence="4">
    <location>
        <begin position="33"/>
        <end position="50"/>
    </location>
</feature>
<dbReference type="PANTHER" id="PTHR44376:SF8">
    <property type="entry name" value="TRANSCRIPTIONAL COREPRESSOR LEUNIG-LIKE"/>
    <property type="match status" value="1"/>
</dbReference>
<dbReference type="InterPro" id="IPR036322">
    <property type="entry name" value="WD40_repeat_dom_sf"/>
</dbReference>
<feature type="repeat" description="WD" evidence="3">
    <location>
        <begin position="512"/>
        <end position="544"/>
    </location>
</feature>
<keyword evidence="2" id="KW-0677">Repeat</keyword>
<comment type="caution">
    <text evidence="5">The sequence shown here is derived from an EMBL/GenBank/DDBJ whole genome shotgun (WGS) entry which is preliminary data.</text>
</comment>
<dbReference type="AlphaFoldDB" id="A0A6A6LS66"/>
<dbReference type="PROSITE" id="PS00678">
    <property type="entry name" value="WD_REPEATS_1"/>
    <property type="match status" value="2"/>
</dbReference>
<evidence type="ECO:0000313" key="5">
    <source>
        <dbReference type="EMBL" id="KAF2303315.1"/>
    </source>
</evidence>
<protein>
    <recommendedName>
        <fullName evidence="7">LisH domain-containing protein</fullName>
    </recommendedName>
</protein>
<dbReference type="InterPro" id="IPR001680">
    <property type="entry name" value="WD40_rpt"/>
</dbReference>
<dbReference type="InterPro" id="IPR015943">
    <property type="entry name" value="WD40/YVTN_repeat-like_dom_sf"/>
</dbReference>
<reference evidence="5 6" key="1">
    <citation type="journal article" date="2020" name="Mol. Plant">
        <title>The Chromosome-Based Rubber Tree Genome Provides New Insights into Spurge Genome Evolution and Rubber Biosynthesis.</title>
        <authorList>
            <person name="Liu J."/>
            <person name="Shi C."/>
            <person name="Shi C.C."/>
            <person name="Li W."/>
            <person name="Zhang Q.J."/>
            <person name="Zhang Y."/>
            <person name="Li K."/>
            <person name="Lu H.F."/>
            <person name="Shi C."/>
            <person name="Zhu S.T."/>
            <person name="Xiao Z.Y."/>
            <person name="Nan H."/>
            <person name="Yue Y."/>
            <person name="Zhu X.G."/>
            <person name="Wu Y."/>
            <person name="Hong X.N."/>
            <person name="Fan G.Y."/>
            <person name="Tong Y."/>
            <person name="Zhang D."/>
            <person name="Mao C.L."/>
            <person name="Liu Y.L."/>
            <person name="Hao S.J."/>
            <person name="Liu W.Q."/>
            <person name="Lv M.Q."/>
            <person name="Zhang H.B."/>
            <person name="Liu Y."/>
            <person name="Hu-Tang G.R."/>
            <person name="Wang J.P."/>
            <person name="Wang J.H."/>
            <person name="Sun Y.H."/>
            <person name="Ni S.B."/>
            <person name="Chen W.B."/>
            <person name="Zhang X.C."/>
            <person name="Jiao Y.N."/>
            <person name="Eichler E.E."/>
            <person name="Li G.H."/>
            <person name="Liu X."/>
            <person name="Gao L.Z."/>
        </authorList>
    </citation>
    <scope>NUCLEOTIDE SEQUENCE [LARGE SCALE GENOMIC DNA]</scope>
    <source>
        <strain evidence="6">cv. GT1</strain>
        <tissue evidence="5">Leaf</tissue>
    </source>
</reference>
<dbReference type="PROSITE" id="PS50082">
    <property type="entry name" value="WD_REPEATS_2"/>
    <property type="match status" value="4"/>
</dbReference>
<dbReference type="Proteomes" id="UP000467840">
    <property type="component" value="Chromosome 16"/>
</dbReference>
<dbReference type="InterPro" id="IPR006594">
    <property type="entry name" value="LisH"/>
</dbReference>
<organism evidence="5 6">
    <name type="scientific">Hevea brasiliensis</name>
    <name type="common">Para rubber tree</name>
    <name type="synonym">Siphonia brasiliensis</name>
    <dbReference type="NCBI Taxonomy" id="3981"/>
    <lineage>
        <taxon>Eukaryota</taxon>
        <taxon>Viridiplantae</taxon>
        <taxon>Streptophyta</taxon>
        <taxon>Embryophyta</taxon>
        <taxon>Tracheophyta</taxon>
        <taxon>Spermatophyta</taxon>
        <taxon>Magnoliopsida</taxon>
        <taxon>eudicotyledons</taxon>
        <taxon>Gunneridae</taxon>
        <taxon>Pentapetalae</taxon>
        <taxon>rosids</taxon>
        <taxon>fabids</taxon>
        <taxon>Malpighiales</taxon>
        <taxon>Euphorbiaceae</taxon>
        <taxon>Crotonoideae</taxon>
        <taxon>Micrandreae</taxon>
        <taxon>Hevea</taxon>
    </lineage>
</organism>
<feature type="repeat" description="WD" evidence="3">
    <location>
        <begin position="555"/>
        <end position="590"/>
    </location>
</feature>
<feature type="transmembrane region" description="Helical" evidence="4">
    <location>
        <begin position="57"/>
        <end position="79"/>
    </location>
</feature>
<evidence type="ECO:0000256" key="1">
    <source>
        <dbReference type="ARBA" id="ARBA00022574"/>
    </source>
</evidence>
<sequence>MENKKLDISSAKAVLLGALTPGVNGPTWNTLKSVFLMLGACLAVMLGLAFSSSDSPLILHVGFLVLIAAALFLLLSWFLSQIGLVSVEHQMQEIDCVPDKYRKFDLYLHDYLVKRNLHKTAAIFRNEANVGENPVAVDSFDGFLHEWWTLFYDVYASRQLKHEEAKTKSSVKGGQMTQNEIQNMRPVLPKLPIYQQRCGEFPVGPGYGMLGQPPTCLLPTRMLEEEQHLRHPISNSYPNLLLLHGNKLNLSKSATISPSYQQQEFQNQAQLLTPPRNVNSIIQSNPMDTTLHEGVQEGVVARPRSHAAALRLKDMWGNKQVNPGYPSPSNGLLSNSLMQTPSQLQQFPMLAEQHQQNQLSQFQPLIFGNLTSAFPGSSANFDGQNLILPESNMNGKNAELIIQMKQTEEHRHKHDQHLQQQLPEIHKPLNVMNVPSCFGNSQLKPMALCNLWVGNAEPNIGFAFEEIGCLHSSKSKVLCCHFSSDGRLLASAGHDKKVSIWNMQTFDFVNSSEGHSLLVTDVRFRPNSTILATSSFDRTLQIWDASKPSKPLFKLLGHADQVMALDFHPRKVDLLCSCDSNDEIRLWNVNRCACTHQPKGATKQVRFQPQCGKLLATSTRNNINVIDVENDTGVQFNLKGHAEDVLSLSWDISGKYIASSLELWNPIEGNKTWSVPAHSGLIAALADSPQAETIASASHDQCVKLWK</sequence>